<dbReference type="GO" id="GO:0016829">
    <property type="term" value="F:lyase activity"/>
    <property type="evidence" value="ECO:0007669"/>
    <property type="project" value="UniProtKB-KW"/>
</dbReference>
<dbReference type="GO" id="GO:0051539">
    <property type="term" value="F:4 iron, 4 sulfur cluster binding"/>
    <property type="evidence" value="ECO:0007669"/>
    <property type="project" value="UniProtKB-KW"/>
</dbReference>
<dbReference type="Proteomes" id="UP000077469">
    <property type="component" value="Chromosome"/>
</dbReference>
<name>A0A0X1KPS4_9THEM</name>
<dbReference type="PANTHER" id="PTHR30389">
    <property type="entry name" value="FUMARATE HYDRATASE-RELATED"/>
    <property type="match status" value="1"/>
</dbReference>
<dbReference type="PATRIC" id="fig|1123384.7.peg.443"/>
<dbReference type="PaxDb" id="1123384-AJ81_02235"/>
<evidence type="ECO:0000313" key="9">
    <source>
        <dbReference type="Proteomes" id="UP000077469"/>
    </source>
</evidence>
<dbReference type="AlphaFoldDB" id="A0A0X1KPS4"/>
<evidence type="ECO:0000256" key="6">
    <source>
        <dbReference type="ARBA" id="ARBA00023239"/>
    </source>
</evidence>
<evidence type="ECO:0000256" key="3">
    <source>
        <dbReference type="ARBA" id="ARBA00022723"/>
    </source>
</evidence>
<keyword evidence="5" id="KW-0411">Iron-sulfur</keyword>
<evidence type="ECO:0000256" key="1">
    <source>
        <dbReference type="ARBA" id="ARBA00008876"/>
    </source>
</evidence>
<protein>
    <submittedName>
        <fullName evidence="8">Fumarate hydratase</fullName>
    </submittedName>
</protein>
<comment type="similarity">
    <text evidence="1">Belongs to the class-I fumarase family.</text>
</comment>
<evidence type="ECO:0000256" key="4">
    <source>
        <dbReference type="ARBA" id="ARBA00023004"/>
    </source>
</evidence>
<evidence type="ECO:0000313" key="8">
    <source>
        <dbReference type="EMBL" id="AJC73220.1"/>
    </source>
</evidence>
<keyword evidence="6" id="KW-0456">Lyase</keyword>
<proteinExistence type="inferred from homology"/>
<reference evidence="8 9" key="1">
    <citation type="submission" date="2014-01" db="EMBL/GenBank/DDBJ databases">
        <title>Genome sequencing of Thermotog hypogea.</title>
        <authorList>
            <person name="Zhang X."/>
            <person name="Alvare G."/>
            <person name="Fristensky B."/>
            <person name="Chen L."/>
            <person name="Suen T."/>
            <person name="Chen Q."/>
            <person name="Ma K."/>
        </authorList>
    </citation>
    <scope>NUCLEOTIDE SEQUENCE [LARGE SCALE GENOMIC DNA]</scope>
    <source>
        <strain evidence="8 9">DSM 11164</strain>
    </source>
</reference>
<keyword evidence="2" id="KW-0004">4Fe-4S</keyword>
<dbReference type="EMBL" id="CP007141">
    <property type="protein sequence ID" value="AJC73220.1"/>
    <property type="molecule type" value="Genomic_DNA"/>
</dbReference>
<sequence>MLLIKHEELVGKISQKIIEANNIMREEIFQQVLSYEGPFCDVLRRNAEVARTKDLPLCQDTGFVEFFIFIPFNAIFERPIQESCDEAVKKVYSSKPYRHSIVTDPLYERKNTRTNTPSICHIFHWDEEKVQIRLLIKGGGSENLTTLFMLSPTAGEEELMGKIIEHVARHGSKGCPPLRVGVGVGGSADKAMLLSRLALTYSLSDVNPDPRYESLERRISEKLNQLRIGFQGLGVGPTIFSVHVLQAPTHIANLPVAVSFDCYLSRIGVVEVEPVRIESR</sequence>
<dbReference type="PANTHER" id="PTHR30389:SF17">
    <property type="entry name" value="L(+)-TARTRATE DEHYDRATASE SUBUNIT ALPHA-RELATED"/>
    <property type="match status" value="1"/>
</dbReference>
<dbReference type="InterPro" id="IPR004646">
    <property type="entry name" value="Fe-S_hydro-lyase_TtdA-typ_cat"/>
</dbReference>
<evidence type="ECO:0000256" key="2">
    <source>
        <dbReference type="ARBA" id="ARBA00022485"/>
    </source>
</evidence>
<evidence type="ECO:0000259" key="7">
    <source>
        <dbReference type="Pfam" id="PF05681"/>
    </source>
</evidence>
<dbReference type="Pfam" id="PF05681">
    <property type="entry name" value="Fumerase"/>
    <property type="match status" value="1"/>
</dbReference>
<dbReference type="GO" id="GO:0046872">
    <property type="term" value="F:metal ion binding"/>
    <property type="evidence" value="ECO:0007669"/>
    <property type="project" value="UniProtKB-KW"/>
</dbReference>
<dbReference type="InterPro" id="IPR051208">
    <property type="entry name" value="Class-I_Fumarase/Tartrate_DH"/>
</dbReference>
<keyword evidence="3" id="KW-0479">Metal-binding</keyword>
<keyword evidence="4" id="KW-0408">Iron</keyword>
<accession>A0A0X1KPS4</accession>
<keyword evidence="9" id="KW-1185">Reference proteome</keyword>
<dbReference type="KEGG" id="phy:AJ81_02235"/>
<dbReference type="NCBIfam" id="TIGR00722">
    <property type="entry name" value="ttdA_fumA_fumB"/>
    <property type="match status" value="1"/>
</dbReference>
<evidence type="ECO:0000256" key="5">
    <source>
        <dbReference type="ARBA" id="ARBA00023014"/>
    </source>
</evidence>
<organism evidence="8 9">
    <name type="scientific">Pseudothermotoga hypogea DSM 11164 = NBRC 106472</name>
    <dbReference type="NCBI Taxonomy" id="1123384"/>
    <lineage>
        <taxon>Bacteria</taxon>
        <taxon>Thermotogati</taxon>
        <taxon>Thermotogota</taxon>
        <taxon>Thermotogae</taxon>
        <taxon>Thermotogales</taxon>
        <taxon>Thermotogaceae</taxon>
        <taxon>Pseudothermotoga</taxon>
    </lineage>
</organism>
<dbReference type="STRING" id="1123384.AJ81_02235"/>
<gene>
    <name evidence="8" type="ORF">AJ81_02235</name>
</gene>
<feature type="domain" description="Fe-S hydro-lyase tartrate dehydratase alpha-type catalytic" evidence="7">
    <location>
        <begin position="42"/>
        <end position="267"/>
    </location>
</feature>